<organism evidence="1 2">
    <name type="scientific">Mongoliitalea lutea</name>
    <dbReference type="NCBI Taxonomy" id="849756"/>
    <lineage>
        <taxon>Bacteria</taxon>
        <taxon>Pseudomonadati</taxon>
        <taxon>Bacteroidota</taxon>
        <taxon>Cytophagia</taxon>
        <taxon>Cytophagales</taxon>
        <taxon>Cyclobacteriaceae</taxon>
        <taxon>Mongoliitalea</taxon>
    </lineage>
</organism>
<gene>
    <name evidence="1" type="ORF">GCM10008106_09620</name>
</gene>
<reference evidence="1" key="1">
    <citation type="journal article" date="2014" name="Int. J. Syst. Evol. Microbiol.">
        <title>Complete genome sequence of Corynebacterium casei LMG S-19264T (=DSM 44701T), isolated from a smear-ripened cheese.</title>
        <authorList>
            <consortium name="US DOE Joint Genome Institute (JGI-PGF)"/>
            <person name="Walter F."/>
            <person name="Albersmeier A."/>
            <person name="Kalinowski J."/>
            <person name="Ruckert C."/>
        </authorList>
    </citation>
    <scope>NUCLEOTIDE SEQUENCE</scope>
    <source>
        <strain evidence="1">KCTC 23224</strain>
    </source>
</reference>
<dbReference type="Proteomes" id="UP000642809">
    <property type="component" value="Unassembled WGS sequence"/>
</dbReference>
<proteinExistence type="predicted"/>
<dbReference type="AlphaFoldDB" id="A0A8J3G4U3"/>
<evidence type="ECO:0000313" key="1">
    <source>
        <dbReference type="EMBL" id="GHB30797.1"/>
    </source>
</evidence>
<reference evidence="1" key="2">
    <citation type="submission" date="2020-09" db="EMBL/GenBank/DDBJ databases">
        <authorList>
            <person name="Sun Q."/>
            <person name="Kim S."/>
        </authorList>
    </citation>
    <scope>NUCLEOTIDE SEQUENCE</scope>
    <source>
        <strain evidence="1">KCTC 23224</strain>
    </source>
</reference>
<sequence>MDLDPNNNQIGVSYIEIPLSAKVVRLDTVPSTNNGHLVFGHDSGDFFGESEAIAYSRLIYNRDINFPNANAVLDSVRFNFNVRFVLADNLSSPRTIRMHQLKEQIRDITYYTNDGLKFEEEPVITASFNFQNRQDTLVSAKVDNEFVRNLFDEIKSGKNFTDIFTFREFLPGFAFTGDKNEQTAFTVRPGSNTGMVFFYRNEGDTVSRTYPIATGLNFNVARHFSQYKANTTGAAVENVTQAHVAYDVGDKVGMKGLSNLVVKIETEALSRFLDTLQNVTFNRVILEMGPLQKNRPTHRPFDTSIMYFTNETNRILRRSDGRQLFVQPDNRPQFDPETGEPASETPSLLFHDREENIMLQSLTAHVNAIYRGRLQRRDFLLYPGQAGADDFTFSMKENVWDKNTIKLKIFYSRTRVL</sequence>
<dbReference type="EMBL" id="BMYF01000004">
    <property type="protein sequence ID" value="GHB30797.1"/>
    <property type="molecule type" value="Genomic_DNA"/>
</dbReference>
<evidence type="ECO:0000313" key="2">
    <source>
        <dbReference type="Proteomes" id="UP000642809"/>
    </source>
</evidence>
<keyword evidence="2" id="KW-1185">Reference proteome</keyword>
<comment type="caution">
    <text evidence="1">The sequence shown here is derived from an EMBL/GenBank/DDBJ whole genome shotgun (WGS) entry which is preliminary data.</text>
</comment>
<accession>A0A8J3G4U3</accession>
<protein>
    <submittedName>
        <fullName evidence="1">Uncharacterized protein</fullName>
    </submittedName>
</protein>
<name>A0A8J3G4U3_9BACT</name>